<comment type="caution">
    <text evidence="1">The sequence shown here is derived from an EMBL/GenBank/DDBJ whole genome shotgun (WGS) entry which is preliminary data.</text>
</comment>
<proteinExistence type="predicted"/>
<dbReference type="EMBL" id="MGFH01000046">
    <property type="protein sequence ID" value="OGM07375.1"/>
    <property type="molecule type" value="Genomic_DNA"/>
</dbReference>
<dbReference type="GO" id="GO:0003677">
    <property type="term" value="F:DNA binding"/>
    <property type="evidence" value="ECO:0007669"/>
    <property type="project" value="InterPro"/>
</dbReference>
<sequence>MFSFNGIIKKLKKHSGEKTDAGIARTLKVTPQALSGFKKNDKFPPELLIRYCAKNKLSTDWMFGIERPGRAAVTGFTMKLDEGLKSLKKAVLTKGGKKITEEKLALIVKYLKSKKEYRESHDVLVQLLSFLEFISA</sequence>
<dbReference type="STRING" id="1817813.A2008_03475"/>
<dbReference type="InterPro" id="IPR010982">
    <property type="entry name" value="Lambda_DNA-bd_dom_sf"/>
</dbReference>
<protein>
    <submittedName>
        <fullName evidence="1">Uncharacterized protein</fullName>
    </submittedName>
</protein>
<dbReference type="AlphaFoldDB" id="A0A1F7WZA4"/>
<evidence type="ECO:0000313" key="2">
    <source>
        <dbReference type="Proteomes" id="UP000178735"/>
    </source>
</evidence>
<dbReference type="Gene3D" id="1.10.260.40">
    <property type="entry name" value="lambda repressor-like DNA-binding domains"/>
    <property type="match status" value="1"/>
</dbReference>
<gene>
    <name evidence="1" type="ORF">A2008_03475</name>
</gene>
<accession>A0A1F7WZA4</accession>
<organism evidence="1 2">
    <name type="scientific">Candidatus Wallbacteria bacterium GWC2_49_35</name>
    <dbReference type="NCBI Taxonomy" id="1817813"/>
    <lineage>
        <taxon>Bacteria</taxon>
        <taxon>Candidatus Walliibacteriota</taxon>
    </lineage>
</organism>
<dbReference type="Proteomes" id="UP000178735">
    <property type="component" value="Unassembled WGS sequence"/>
</dbReference>
<evidence type="ECO:0000313" key="1">
    <source>
        <dbReference type="EMBL" id="OGM07375.1"/>
    </source>
</evidence>
<name>A0A1F7WZA4_9BACT</name>
<reference evidence="1 2" key="1">
    <citation type="journal article" date="2016" name="Nat. Commun.">
        <title>Thousands of microbial genomes shed light on interconnected biogeochemical processes in an aquifer system.</title>
        <authorList>
            <person name="Anantharaman K."/>
            <person name="Brown C.T."/>
            <person name="Hug L.A."/>
            <person name="Sharon I."/>
            <person name="Castelle C.J."/>
            <person name="Probst A.J."/>
            <person name="Thomas B.C."/>
            <person name="Singh A."/>
            <person name="Wilkins M.J."/>
            <person name="Karaoz U."/>
            <person name="Brodie E.L."/>
            <person name="Williams K.H."/>
            <person name="Hubbard S.S."/>
            <person name="Banfield J.F."/>
        </authorList>
    </citation>
    <scope>NUCLEOTIDE SEQUENCE [LARGE SCALE GENOMIC DNA]</scope>
</reference>